<gene>
    <name evidence="4" type="ORF">RM590_19750</name>
</gene>
<keyword evidence="3" id="KW-0732">Signal</keyword>
<dbReference type="Proteomes" id="UP001183246">
    <property type="component" value="Unassembled WGS sequence"/>
</dbReference>
<dbReference type="EMBL" id="JAVREL010000011">
    <property type="protein sequence ID" value="MDT0344827.1"/>
    <property type="molecule type" value="Genomic_DNA"/>
</dbReference>
<keyword evidence="2" id="KW-0812">Transmembrane</keyword>
<dbReference type="PROSITE" id="PS51318">
    <property type="entry name" value="TAT"/>
    <property type="match status" value="1"/>
</dbReference>
<dbReference type="InterPro" id="IPR006311">
    <property type="entry name" value="TAT_signal"/>
</dbReference>
<evidence type="ECO:0008006" key="6">
    <source>
        <dbReference type="Google" id="ProtNLM"/>
    </source>
</evidence>
<reference evidence="5" key="1">
    <citation type="submission" date="2023-07" db="EMBL/GenBank/DDBJ databases">
        <title>30 novel species of actinomycetes from the DSMZ collection.</title>
        <authorList>
            <person name="Nouioui I."/>
        </authorList>
    </citation>
    <scope>NUCLEOTIDE SEQUENCE [LARGE SCALE GENOMIC DNA]</scope>
    <source>
        <strain evidence="5">DSM 44938</strain>
    </source>
</reference>
<sequence length="272" mass="28646">MKQRRRLVSAATVSAALAPVLVLAAPPAHAEGAPIEPIDVAELPWCDMVTEEPVSVSVEFVDVPASVPATEWGEFTYRVTNTGTEPLSPVYAYAMMWATAEDDPEGPYPFDFEWQVNGEWRDVQFESDYAEGHFGILRELPPGESAEARMRGRSLENRSSSVDLSARVRYDDAAVEGACYATEAADAFVIEATGGGEPGDPTEPTEPAPDETPSATPPPAGPDAEPSTPAPDPGPDLADTGTSTALGVIAGIGAVALVAGVGVTVLVRRRLR</sequence>
<keyword evidence="2" id="KW-1133">Transmembrane helix</keyword>
<feature type="region of interest" description="Disordered" evidence="1">
    <location>
        <begin position="192"/>
        <end position="242"/>
    </location>
</feature>
<feature type="signal peptide" evidence="3">
    <location>
        <begin position="1"/>
        <end position="30"/>
    </location>
</feature>
<evidence type="ECO:0000313" key="5">
    <source>
        <dbReference type="Proteomes" id="UP001183246"/>
    </source>
</evidence>
<comment type="caution">
    <text evidence="4">The sequence shown here is derived from an EMBL/GenBank/DDBJ whole genome shotgun (WGS) entry which is preliminary data.</text>
</comment>
<feature type="transmembrane region" description="Helical" evidence="2">
    <location>
        <begin position="245"/>
        <end position="267"/>
    </location>
</feature>
<protein>
    <recommendedName>
        <fullName evidence="6">Gram-positive cocci surface proteins LPxTG domain-containing protein</fullName>
    </recommendedName>
</protein>
<keyword evidence="2" id="KW-0472">Membrane</keyword>
<feature type="chain" id="PRO_5046477099" description="Gram-positive cocci surface proteins LPxTG domain-containing protein" evidence="3">
    <location>
        <begin position="31"/>
        <end position="272"/>
    </location>
</feature>
<evidence type="ECO:0000256" key="2">
    <source>
        <dbReference type="SAM" id="Phobius"/>
    </source>
</evidence>
<accession>A0ABU2MT64</accession>
<keyword evidence="5" id="KW-1185">Reference proteome</keyword>
<proteinExistence type="predicted"/>
<evidence type="ECO:0000256" key="3">
    <source>
        <dbReference type="SAM" id="SignalP"/>
    </source>
</evidence>
<organism evidence="4 5">
    <name type="scientific">Streptomyces litchfieldiae</name>
    <dbReference type="NCBI Taxonomy" id="3075543"/>
    <lineage>
        <taxon>Bacteria</taxon>
        <taxon>Bacillati</taxon>
        <taxon>Actinomycetota</taxon>
        <taxon>Actinomycetes</taxon>
        <taxon>Kitasatosporales</taxon>
        <taxon>Streptomycetaceae</taxon>
        <taxon>Streptomyces</taxon>
    </lineage>
</organism>
<evidence type="ECO:0000313" key="4">
    <source>
        <dbReference type="EMBL" id="MDT0344827.1"/>
    </source>
</evidence>
<evidence type="ECO:0000256" key="1">
    <source>
        <dbReference type="SAM" id="MobiDB-lite"/>
    </source>
</evidence>
<name>A0ABU2MT64_9ACTN</name>
<dbReference type="RefSeq" id="WP_311705951.1">
    <property type="nucleotide sequence ID" value="NZ_JAVREL010000011.1"/>
</dbReference>